<dbReference type="PANTHER" id="PTHR35807">
    <property type="entry name" value="TRANSCRIPTIONAL REGULATOR REDD-RELATED"/>
    <property type="match status" value="1"/>
</dbReference>
<dbReference type="SUPFAM" id="SSF48452">
    <property type="entry name" value="TPR-like"/>
    <property type="match status" value="1"/>
</dbReference>
<evidence type="ECO:0000256" key="4">
    <source>
        <dbReference type="ARBA" id="ARBA00023125"/>
    </source>
</evidence>
<accession>A0ABU2U237</accession>
<dbReference type="SUPFAM" id="SSF46894">
    <property type="entry name" value="C-terminal effector domain of the bipartite response regulators"/>
    <property type="match status" value="1"/>
</dbReference>
<dbReference type="InterPro" id="IPR016032">
    <property type="entry name" value="Sig_transdc_resp-reg_C-effctor"/>
</dbReference>
<organism evidence="9 10">
    <name type="scientific">Streptomyces gibsoniae</name>
    <dbReference type="NCBI Taxonomy" id="3075529"/>
    <lineage>
        <taxon>Bacteria</taxon>
        <taxon>Bacillati</taxon>
        <taxon>Actinomycetota</taxon>
        <taxon>Actinomycetes</taxon>
        <taxon>Kitasatosporales</taxon>
        <taxon>Streptomycetaceae</taxon>
        <taxon>Streptomyces</taxon>
    </lineage>
</organism>
<evidence type="ECO:0000256" key="6">
    <source>
        <dbReference type="PROSITE-ProRule" id="PRU01091"/>
    </source>
</evidence>
<keyword evidence="4 6" id="KW-0238">DNA-binding</keyword>
<dbReference type="PANTHER" id="PTHR35807:SF1">
    <property type="entry name" value="TRANSCRIPTIONAL REGULATOR REDD"/>
    <property type="match status" value="1"/>
</dbReference>
<keyword evidence="5" id="KW-0804">Transcription</keyword>
<dbReference type="SMART" id="SM00862">
    <property type="entry name" value="Trans_reg_C"/>
    <property type="match status" value="1"/>
</dbReference>
<reference evidence="10" key="1">
    <citation type="submission" date="2023-07" db="EMBL/GenBank/DDBJ databases">
        <title>30 novel species of actinomycetes from the DSMZ collection.</title>
        <authorList>
            <person name="Nouioui I."/>
        </authorList>
    </citation>
    <scope>NUCLEOTIDE SEQUENCE [LARGE SCALE GENOMIC DNA]</scope>
    <source>
        <strain evidence="10">DSM 41699</strain>
    </source>
</reference>
<evidence type="ECO:0000256" key="5">
    <source>
        <dbReference type="ARBA" id="ARBA00023163"/>
    </source>
</evidence>
<keyword evidence="10" id="KW-1185">Reference proteome</keyword>
<dbReference type="InterPro" id="IPR011990">
    <property type="entry name" value="TPR-like_helical_dom_sf"/>
</dbReference>
<evidence type="ECO:0000313" key="9">
    <source>
        <dbReference type="EMBL" id="MDT0467283.1"/>
    </source>
</evidence>
<dbReference type="InterPro" id="IPR005158">
    <property type="entry name" value="BTAD"/>
</dbReference>
<evidence type="ECO:0000256" key="7">
    <source>
        <dbReference type="SAM" id="MobiDB-lite"/>
    </source>
</evidence>
<dbReference type="PROSITE" id="PS51755">
    <property type="entry name" value="OMPR_PHOB"/>
    <property type="match status" value="1"/>
</dbReference>
<gene>
    <name evidence="9" type="ORF">RM764_30510</name>
</gene>
<feature type="region of interest" description="Disordered" evidence="7">
    <location>
        <begin position="1"/>
        <end position="23"/>
    </location>
</feature>
<evidence type="ECO:0000256" key="1">
    <source>
        <dbReference type="ARBA" id="ARBA00005820"/>
    </source>
</evidence>
<name>A0ABU2U237_9ACTN</name>
<dbReference type="InterPro" id="IPR036388">
    <property type="entry name" value="WH-like_DNA-bd_sf"/>
</dbReference>
<evidence type="ECO:0000259" key="8">
    <source>
        <dbReference type="PROSITE" id="PS51755"/>
    </source>
</evidence>
<dbReference type="SMART" id="SM01043">
    <property type="entry name" value="BTAD"/>
    <property type="match status" value="1"/>
</dbReference>
<evidence type="ECO:0000256" key="3">
    <source>
        <dbReference type="ARBA" id="ARBA00023015"/>
    </source>
</evidence>
<keyword evidence="3" id="KW-0805">Transcription regulation</keyword>
<dbReference type="Pfam" id="PF00486">
    <property type="entry name" value="Trans_reg_C"/>
    <property type="match status" value="1"/>
</dbReference>
<dbReference type="EMBL" id="JAVREY010000050">
    <property type="protein sequence ID" value="MDT0467283.1"/>
    <property type="molecule type" value="Genomic_DNA"/>
</dbReference>
<keyword evidence="2" id="KW-0902">Two-component regulatory system</keyword>
<dbReference type="InterPro" id="IPR001867">
    <property type="entry name" value="OmpR/PhoB-type_DNA-bd"/>
</dbReference>
<protein>
    <submittedName>
        <fullName evidence="9">AfsR/SARP family transcriptional regulator</fullName>
    </submittedName>
</protein>
<dbReference type="RefSeq" id="WP_311698741.1">
    <property type="nucleotide sequence ID" value="NZ_JAVREY010000050.1"/>
</dbReference>
<evidence type="ECO:0000256" key="2">
    <source>
        <dbReference type="ARBA" id="ARBA00023012"/>
    </source>
</evidence>
<dbReference type="InterPro" id="IPR051677">
    <property type="entry name" value="AfsR-DnrI-RedD_regulator"/>
</dbReference>
<proteinExistence type="inferred from homology"/>
<comment type="similarity">
    <text evidence="1">Belongs to the AfsR/DnrI/RedD regulatory family.</text>
</comment>
<dbReference type="Gene3D" id="1.10.10.10">
    <property type="entry name" value="Winged helix-like DNA-binding domain superfamily/Winged helix DNA-binding domain"/>
    <property type="match status" value="1"/>
</dbReference>
<dbReference type="Proteomes" id="UP001183809">
    <property type="component" value="Unassembled WGS sequence"/>
</dbReference>
<evidence type="ECO:0000313" key="10">
    <source>
        <dbReference type="Proteomes" id="UP001183809"/>
    </source>
</evidence>
<sequence>MNDRDDPRAGLAVDQQQSETDDNEDMEILVKVLGPIEVTDAEGHPVPVGSRRRRELLGRLVAAGGRAVPLPVLVDDLWEDPPPAAAGTVRTFVAELRRALEPDRLPRTRSHTIETVGTGYALRIPREHVDAHRFEDTLRAVQDGPSGQAAGALSEALSWWRGEPYADLDASPWLTPERARLTELHRQAVELRARAILDLGRGAPLVTELEAFATAHPWREHAWVLLAHALYQAGRQVDALASLRDARARLLDRFGLESADSLDHLERDILRHAPHLTPAPRDEDRLRLLTRTEATGTYSRLRSMSTVARAAAVTGGTNLVLAQEQRAAAAAEAERTDDPGLTARVIAAYDVPTIWTRADDPGRSEALVATTRRTLDRLGPEASPALRARLLATIGLEHRGTRDRWAAEAATEAEQLARDLHDPSVLVLALNARFVQSFQRPGRTGERDVIAGELIDLSTRHDLPMFEILGHLIKIQVCAARGDTETAQRHVMAAERLATVHETPLVHVLTAAFRAMQLAERSDDPAEVAHAYRTVATDLVGAGMPGVEAGIFPLALLALRMRHRRPVPTDPALDWGPHRPWAQPLLHLACGNIAAAREAVAILPSPRADHLYDALWTVNAHTAILLQDESLAAQAHDALFPLRGEIAGGTTAVISFGPVNDILATLDQYLDRR</sequence>
<dbReference type="CDD" id="cd15831">
    <property type="entry name" value="BTAD"/>
    <property type="match status" value="1"/>
</dbReference>
<feature type="domain" description="OmpR/PhoB-type" evidence="8">
    <location>
        <begin position="18"/>
        <end position="124"/>
    </location>
</feature>
<comment type="caution">
    <text evidence="9">The sequence shown here is derived from an EMBL/GenBank/DDBJ whole genome shotgun (WGS) entry which is preliminary data.</text>
</comment>
<dbReference type="Pfam" id="PF03704">
    <property type="entry name" value="BTAD"/>
    <property type="match status" value="1"/>
</dbReference>
<feature type="DNA-binding region" description="OmpR/PhoB-type" evidence="6">
    <location>
        <begin position="18"/>
        <end position="124"/>
    </location>
</feature>
<dbReference type="Gene3D" id="1.25.40.10">
    <property type="entry name" value="Tetratricopeptide repeat domain"/>
    <property type="match status" value="1"/>
</dbReference>